<dbReference type="InterPro" id="IPR006685">
    <property type="entry name" value="MscS_channel_2nd"/>
</dbReference>
<feature type="domain" description="Mechanosensitive ion channel MscS" evidence="9">
    <location>
        <begin position="477"/>
        <end position="541"/>
    </location>
</feature>
<feature type="transmembrane region" description="Helical" evidence="7">
    <location>
        <begin position="456"/>
        <end position="478"/>
    </location>
</feature>
<keyword evidence="6 7" id="KW-0472">Membrane</keyword>
<feature type="transmembrane region" description="Helical" evidence="7">
    <location>
        <begin position="219"/>
        <end position="239"/>
    </location>
</feature>
<evidence type="ECO:0000256" key="4">
    <source>
        <dbReference type="ARBA" id="ARBA00022692"/>
    </source>
</evidence>
<feature type="domain" description="Mechanosensitive ion channel transmembrane helices 2/3" evidence="11">
    <location>
        <begin position="434"/>
        <end position="475"/>
    </location>
</feature>
<dbReference type="GO" id="GO:0005886">
    <property type="term" value="C:plasma membrane"/>
    <property type="evidence" value="ECO:0007669"/>
    <property type="project" value="UniProtKB-SubCell"/>
</dbReference>
<feature type="transmembrane region" description="Helical" evidence="7">
    <location>
        <begin position="161"/>
        <end position="180"/>
    </location>
</feature>
<sequence length="672" mass="73246">MKWLAALFVFLGTTPTLAQVPLPDVAQQDSSPETSASQKIDDLMRLFKDPEIRRWIEVQAGQKTGTVASAETSSPETTSMGDVIREMATWEGHARDRFQTVISAVPDISSEIERVFLRLRADATGNGHTTASIFLSLLVALGIMAEWFFRRRWQQHGKGIEHYLPTVVFAAFMAASLFAIQSPPLVRLVATFCLLAFVAYRLVATAIGHAAHPEVHGRLKIIVGLGLAMTVSTATGTILDVDANALQAAAFLISCIMLGLSVELVWHSVNRSVATRSLLCLHLAAVWLLWCLDLRTAFWIGLYILLLPPMMRAIGHAIRDYVAVHFLMPASDSRSVLLVRGARAAITGLAIAWIATVWDMDGHMIGHGDPQTATLFYGFLKSIVILLLADLVWHLTKAAIDRNIMTAPAGSEAENPTEETHATRLHTLLPILRNVLAVSLFIVAGLVILGQLGVDIGPLIAGAGIFGVAIGFGSQALVRDVISGIFYLFDDAFRVGEYIQAKNYKGTVEGFSLRSVKLRHHRGPLFTVPFGELGAVENMSRDWSKIKFSVTVPYDTDIEKARKIGKAIGQELLGDPELGRLFIQPLKMKGVEEFGEYGIAISFAMVTVPTSQQSFIRRSAYAMLREAFQKNGIAFAQPSIRVGGGKTPEATAAAYQSQLLARAGEQEDSTSL</sequence>
<feature type="transmembrane region" description="Helical" evidence="7">
    <location>
        <begin position="186"/>
        <end position="207"/>
    </location>
</feature>
<feature type="transmembrane region" description="Helical" evidence="7">
    <location>
        <begin position="131"/>
        <end position="149"/>
    </location>
</feature>
<feature type="transmembrane region" description="Helical" evidence="7">
    <location>
        <begin position="245"/>
        <end position="266"/>
    </location>
</feature>
<dbReference type="Proteomes" id="UP000198917">
    <property type="component" value="Unassembled WGS sequence"/>
</dbReference>
<gene>
    <name evidence="12" type="ORF">SAMN05428983_4172</name>
</gene>
<keyword evidence="3" id="KW-1003">Cell membrane</keyword>
<dbReference type="Gene3D" id="1.10.287.1260">
    <property type="match status" value="1"/>
</dbReference>
<feature type="transmembrane region" description="Helical" evidence="7">
    <location>
        <begin position="336"/>
        <end position="355"/>
    </location>
</feature>
<dbReference type="Gene3D" id="2.30.30.60">
    <property type="match status" value="1"/>
</dbReference>
<name>A0A7Z7BQZ2_9HYPH</name>
<dbReference type="InterPro" id="IPR011014">
    <property type="entry name" value="MscS_channel_TM-2"/>
</dbReference>
<accession>A0A7Z7BQZ2</accession>
<dbReference type="GO" id="GO:0008381">
    <property type="term" value="F:mechanosensitive monoatomic ion channel activity"/>
    <property type="evidence" value="ECO:0007669"/>
    <property type="project" value="InterPro"/>
</dbReference>
<dbReference type="InterPro" id="IPR023408">
    <property type="entry name" value="MscS_beta-dom_sf"/>
</dbReference>
<dbReference type="PANTHER" id="PTHR30460">
    <property type="entry name" value="MODERATE CONDUCTANCE MECHANOSENSITIVE CHANNEL YBIO"/>
    <property type="match status" value="1"/>
</dbReference>
<feature type="transmembrane region" description="Helical" evidence="7">
    <location>
        <begin position="273"/>
        <end position="290"/>
    </location>
</feature>
<keyword evidence="5 7" id="KW-1133">Transmembrane helix</keyword>
<dbReference type="InterPro" id="IPR010920">
    <property type="entry name" value="LSM_dom_sf"/>
</dbReference>
<comment type="subcellular location">
    <subcellularLocation>
        <location evidence="1">Cell membrane</location>
        <topology evidence="1">Multi-pass membrane protein</topology>
    </subcellularLocation>
</comment>
<feature type="transmembrane region" description="Helical" evidence="7">
    <location>
        <begin position="296"/>
        <end position="315"/>
    </location>
</feature>
<dbReference type="EMBL" id="FNEW01000005">
    <property type="protein sequence ID" value="SDK19364.1"/>
    <property type="molecule type" value="Genomic_DNA"/>
</dbReference>
<evidence type="ECO:0000313" key="12">
    <source>
        <dbReference type="EMBL" id="SDK19364.1"/>
    </source>
</evidence>
<proteinExistence type="inferred from homology"/>
<comment type="caution">
    <text evidence="12">The sequence shown here is derived from an EMBL/GenBank/DDBJ whole genome shotgun (WGS) entry which is preliminary data.</text>
</comment>
<evidence type="ECO:0000256" key="7">
    <source>
        <dbReference type="SAM" id="Phobius"/>
    </source>
</evidence>
<keyword evidence="4 7" id="KW-0812">Transmembrane</keyword>
<reference evidence="12 13" key="1">
    <citation type="submission" date="2016-10" db="EMBL/GenBank/DDBJ databases">
        <authorList>
            <person name="Varghese N."/>
            <person name="Submissions S."/>
        </authorList>
    </citation>
    <scope>NUCLEOTIDE SEQUENCE [LARGE SCALE GENOMIC DNA]</scope>
    <source>
        <strain evidence="12 13">PDC82</strain>
    </source>
</reference>
<feature type="transmembrane region" description="Helical" evidence="7">
    <location>
        <begin position="375"/>
        <end position="395"/>
    </location>
</feature>
<dbReference type="SUPFAM" id="SSF82689">
    <property type="entry name" value="Mechanosensitive channel protein MscS (YggB), C-terminal domain"/>
    <property type="match status" value="1"/>
</dbReference>
<dbReference type="SUPFAM" id="SSF82861">
    <property type="entry name" value="Mechanosensitive channel protein MscS (YggB), transmembrane region"/>
    <property type="match status" value="1"/>
</dbReference>
<evidence type="ECO:0000256" key="1">
    <source>
        <dbReference type="ARBA" id="ARBA00004651"/>
    </source>
</evidence>
<feature type="domain" description="Mechanosensitive ion channel MscS C-terminal" evidence="10">
    <location>
        <begin position="546"/>
        <end position="635"/>
    </location>
</feature>
<keyword evidence="8" id="KW-0732">Signal</keyword>
<dbReference type="SUPFAM" id="SSF50182">
    <property type="entry name" value="Sm-like ribonucleoproteins"/>
    <property type="match status" value="1"/>
</dbReference>
<organism evidence="12 13">
    <name type="scientific">Agrobacterium fabrum</name>
    <dbReference type="NCBI Taxonomy" id="1176649"/>
    <lineage>
        <taxon>Bacteria</taxon>
        <taxon>Pseudomonadati</taxon>
        <taxon>Pseudomonadota</taxon>
        <taxon>Alphaproteobacteria</taxon>
        <taxon>Hyphomicrobiales</taxon>
        <taxon>Rhizobiaceae</taxon>
        <taxon>Rhizobium/Agrobacterium group</taxon>
        <taxon>Agrobacterium</taxon>
        <taxon>Agrobacterium tumefaciens complex</taxon>
    </lineage>
</organism>
<dbReference type="InterPro" id="IPR045276">
    <property type="entry name" value="YbiO_bact"/>
</dbReference>
<dbReference type="Gene3D" id="3.30.70.100">
    <property type="match status" value="1"/>
</dbReference>
<dbReference type="RefSeq" id="WP_092733950.1">
    <property type="nucleotide sequence ID" value="NZ_CP048559.1"/>
</dbReference>
<dbReference type="InterPro" id="IPR049142">
    <property type="entry name" value="MS_channel_1st"/>
</dbReference>
<evidence type="ECO:0000259" key="9">
    <source>
        <dbReference type="Pfam" id="PF00924"/>
    </source>
</evidence>
<dbReference type="Pfam" id="PF21082">
    <property type="entry name" value="MS_channel_3rd"/>
    <property type="match status" value="1"/>
</dbReference>
<evidence type="ECO:0000256" key="8">
    <source>
        <dbReference type="SAM" id="SignalP"/>
    </source>
</evidence>
<comment type="similarity">
    <text evidence="2">Belongs to the MscS (TC 1.A.23) family.</text>
</comment>
<evidence type="ECO:0000256" key="3">
    <source>
        <dbReference type="ARBA" id="ARBA00022475"/>
    </source>
</evidence>
<dbReference type="AlphaFoldDB" id="A0A7Z7BQZ2"/>
<evidence type="ECO:0000259" key="11">
    <source>
        <dbReference type="Pfam" id="PF21088"/>
    </source>
</evidence>
<dbReference type="Pfam" id="PF00924">
    <property type="entry name" value="MS_channel_2nd"/>
    <property type="match status" value="1"/>
</dbReference>
<evidence type="ECO:0000256" key="6">
    <source>
        <dbReference type="ARBA" id="ARBA00023136"/>
    </source>
</evidence>
<dbReference type="Pfam" id="PF21088">
    <property type="entry name" value="MS_channel_1st"/>
    <property type="match status" value="1"/>
</dbReference>
<dbReference type="InterPro" id="IPR049278">
    <property type="entry name" value="MS_channel_C"/>
</dbReference>
<feature type="transmembrane region" description="Helical" evidence="7">
    <location>
        <begin position="431"/>
        <end position="450"/>
    </location>
</feature>
<evidence type="ECO:0000256" key="5">
    <source>
        <dbReference type="ARBA" id="ARBA00022989"/>
    </source>
</evidence>
<evidence type="ECO:0000259" key="10">
    <source>
        <dbReference type="Pfam" id="PF21082"/>
    </source>
</evidence>
<feature type="chain" id="PRO_5041182110" evidence="8">
    <location>
        <begin position="19"/>
        <end position="672"/>
    </location>
</feature>
<evidence type="ECO:0000313" key="13">
    <source>
        <dbReference type="Proteomes" id="UP000198917"/>
    </source>
</evidence>
<dbReference type="InterPro" id="IPR011066">
    <property type="entry name" value="MscS_channel_C_sf"/>
</dbReference>
<feature type="signal peptide" evidence="8">
    <location>
        <begin position="1"/>
        <end position="18"/>
    </location>
</feature>
<evidence type="ECO:0000256" key="2">
    <source>
        <dbReference type="ARBA" id="ARBA00008017"/>
    </source>
</evidence>
<dbReference type="PANTHER" id="PTHR30460:SF0">
    <property type="entry name" value="MODERATE CONDUCTANCE MECHANOSENSITIVE CHANNEL YBIO"/>
    <property type="match status" value="1"/>
</dbReference>
<protein>
    <submittedName>
        <fullName evidence="12">Small-conductance mechanosensitive channel</fullName>
    </submittedName>
</protein>